<feature type="transmembrane region" description="Helical" evidence="6">
    <location>
        <begin position="6"/>
        <end position="25"/>
    </location>
</feature>
<comment type="subcellular location">
    <subcellularLocation>
        <location evidence="1">Cell outer membrane</location>
    </subcellularLocation>
</comment>
<dbReference type="EMBL" id="CP076133">
    <property type="protein sequence ID" value="QWG05524.1"/>
    <property type="molecule type" value="Genomic_DNA"/>
</dbReference>
<evidence type="ECO:0000256" key="6">
    <source>
        <dbReference type="SAM" id="Phobius"/>
    </source>
</evidence>
<protein>
    <submittedName>
        <fullName evidence="9">RagB/SusD family nutrient uptake outer membrane protein</fullName>
    </submittedName>
</protein>
<sequence length="550" mass="62758">MNYQKYIYIALITLLSCLSGCSVFLKEDPKGYLTEQDFPHTYEGAVSLALAPYENWVNGGFIYGRFFLLWDSGTDDMSPIGRANDPIIRPFVLHNLTSDEQFSYTAVWTPLWKGVADCNRAIDIISRMEVGDITPEQKTEVIGEIRVQRALYYYHLVRMWGDLPFVDRPLNQMNELENDKIERVSALKIYEDLIIPDLEYGYEYCPDFYPSSFAGRMTKTSAAVLLSDVCLTMAGWRYTSQGNLLKGDNAYLKLAEEWALKALNNKGGFDLYTVDDTNQGDAAWLPWRNPFSKESVVEFGNMSGFGTGQQGEGLTVVTDAMFLGGTDFWGINVPQYEGAARGLYIPTPDLWRAFEEGDQRKTHTMLIKTLKANGDSAYSIPLYHKLLDPKIYKGESGFQHSDGDNNIVLYRIADAILNYAEASNEINGPTAEAIFQINRLRTRAGLTALVASDLDQDSFRDAIWQERRVELNGEGKRKFDLIRTNRLKQLADGRDLYYHSSDNPEWKGNGERENILINFVCLPYPQHEYLWPIPRPEMTLHPNWKQNYGY</sequence>
<dbReference type="AlphaFoldDB" id="A0AAX1NDC7"/>
<organism evidence="9 10">
    <name type="scientific">Flammeovirga yaeyamensis</name>
    <dbReference type="NCBI Taxonomy" id="367791"/>
    <lineage>
        <taxon>Bacteria</taxon>
        <taxon>Pseudomonadati</taxon>
        <taxon>Bacteroidota</taxon>
        <taxon>Cytophagia</taxon>
        <taxon>Cytophagales</taxon>
        <taxon>Flammeovirgaceae</taxon>
        <taxon>Flammeovirga</taxon>
    </lineage>
</organism>
<dbReference type="PROSITE" id="PS51257">
    <property type="entry name" value="PROKAR_LIPOPROTEIN"/>
    <property type="match status" value="1"/>
</dbReference>
<dbReference type="Proteomes" id="UP000678679">
    <property type="component" value="Chromosome 2"/>
</dbReference>
<reference evidence="9 10" key="1">
    <citation type="submission" date="2021-05" db="EMBL/GenBank/DDBJ databases">
        <title>Comparative genomic studies on the polysaccharide-degrading batcterial strains of the Flammeovirga genus.</title>
        <authorList>
            <person name="Zewei F."/>
            <person name="Zheng Z."/>
            <person name="Yu L."/>
            <person name="Ruyue G."/>
            <person name="Yanhong M."/>
            <person name="Yuanyuan C."/>
            <person name="Jingyan G."/>
            <person name="Wenjun H."/>
        </authorList>
    </citation>
    <scope>NUCLEOTIDE SEQUENCE [LARGE SCALE GENOMIC DNA]</scope>
    <source>
        <strain evidence="9 10">NBRC:100898</strain>
    </source>
</reference>
<evidence type="ECO:0000313" key="9">
    <source>
        <dbReference type="EMBL" id="QWG05524.1"/>
    </source>
</evidence>
<name>A0AAX1NDC7_9BACT</name>
<comment type="similarity">
    <text evidence="2">Belongs to the SusD family.</text>
</comment>
<evidence type="ECO:0000259" key="7">
    <source>
        <dbReference type="Pfam" id="PF07980"/>
    </source>
</evidence>
<keyword evidence="5" id="KW-0998">Cell outer membrane</keyword>
<evidence type="ECO:0000256" key="1">
    <source>
        <dbReference type="ARBA" id="ARBA00004442"/>
    </source>
</evidence>
<keyword evidence="3" id="KW-0732">Signal</keyword>
<evidence type="ECO:0000256" key="2">
    <source>
        <dbReference type="ARBA" id="ARBA00006275"/>
    </source>
</evidence>
<dbReference type="Gene3D" id="1.25.40.390">
    <property type="match status" value="1"/>
</dbReference>
<dbReference type="RefSeq" id="WP_169661825.1">
    <property type="nucleotide sequence ID" value="NZ_CP076133.1"/>
</dbReference>
<dbReference type="InterPro" id="IPR033985">
    <property type="entry name" value="SusD-like_N"/>
</dbReference>
<proteinExistence type="inferred from homology"/>
<dbReference type="Pfam" id="PF14322">
    <property type="entry name" value="SusD-like_3"/>
    <property type="match status" value="1"/>
</dbReference>
<evidence type="ECO:0000256" key="4">
    <source>
        <dbReference type="ARBA" id="ARBA00023136"/>
    </source>
</evidence>
<keyword evidence="10" id="KW-1185">Reference proteome</keyword>
<keyword evidence="4 6" id="KW-0472">Membrane</keyword>
<feature type="domain" description="RagB/SusD" evidence="7">
    <location>
        <begin position="355"/>
        <end position="550"/>
    </location>
</feature>
<evidence type="ECO:0000256" key="5">
    <source>
        <dbReference type="ARBA" id="ARBA00023237"/>
    </source>
</evidence>
<dbReference type="InterPro" id="IPR011990">
    <property type="entry name" value="TPR-like_helical_dom_sf"/>
</dbReference>
<evidence type="ECO:0000256" key="3">
    <source>
        <dbReference type="ARBA" id="ARBA00022729"/>
    </source>
</evidence>
<keyword evidence="6" id="KW-0812">Transmembrane</keyword>
<dbReference type="InterPro" id="IPR012944">
    <property type="entry name" value="SusD_RagB_dom"/>
</dbReference>
<evidence type="ECO:0000259" key="8">
    <source>
        <dbReference type="Pfam" id="PF14322"/>
    </source>
</evidence>
<keyword evidence="6" id="KW-1133">Transmembrane helix</keyword>
<accession>A0AAX1NDC7</accession>
<gene>
    <name evidence="9" type="ORF">KMW28_24195</name>
</gene>
<feature type="domain" description="SusD-like N-terminal" evidence="8">
    <location>
        <begin position="96"/>
        <end position="231"/>
    </location>
</feature>
<dbReference type="Pfam" id="PF07980">
    <property type="entry name" value="SusD_RagB"/>
    <property type="match status" value="1"/>
</dbReference>
<dbReference type="KEGG" id="fya:KMW28_24195"/>
<dbReference type="SUPFAM" id="SSF48452">
    <property type="entry name" value="TPR-like"/>
    <property type="match status" value="1"/>
</dbReference>
<evidence type="ECO:0000313" key="10">
    <source>
        <dbReference type="Proteomes" id="UP000678679"/>
    </source>
</evidence>
<dbReference type="GO" id="GO:0009279">
    <property type="term" value="C:cell outer membrane"/>
    <property type="evidence" value="ECO:0007669"/>
    <property type="project" value="UniProtKB-SubCell"/>
</dbReference>